<accession>A0A4Q7P4T7</accession>
<feature type="coiled-coil region" evidence="1">
    <location>
        <begin position="421"/>
        <end position="451"/>
    </location>
</feature>
<organism evidence="2 3">
    <name type="scientific">Cuneatibacter caecimuris</name>
    <dbReference type="NCBI Taxonomy" id="1796618"/>
    <lineage>
        <taxon>Bacteria</taxon>
        <taxon>Bacillati</taxon>
        <taxon>Bacillota</taxon>
        <taxon>Clostridia</taxon>
        <taxon>Lachnospirales</taxon>
        <taxon>Lachnospiraceae</taxon>
        <taxon>Cuneatibacter</taxon>
    </lineage>
</organism>
<evidence type="ECO:0000313" key="2">
    <source>
        <dbReference type="EMBL" id="RZS94468.1"/>
    </source>
</evidence>
<protein>
    <recommendedName>
        <fullName evidence="4">Glycosyl hydrolase family 115 (Putative glucuronidase)</fullName>
    </recommendedName>
</protein>
<evidence type="ECO:0000256" key="1">
    <source>
        <dbReference type="SAM" id="Coils"/>
    </source>
</evidence>
<dbReference type="EMBL" id="SGXF01000004">
    <property type="protein sequence ID" value="RZS94468.1"/>
    <property type="molecule type" value="Genomic_DNA"/>
</dbReference>
<proteinExistence type="predicted"/>
<dbReference type="Proteomes" id="UP000292927">
    <property type="component" value="Unassembled WGS sequence"/>
</dbReference>
<name>A0A4Q7P4T7_9FIRM</name>
<evidence type="ECO:0000313" key="3">
    <source>
        <dbReference type="Proteomes" id="UP000292927"/>
    </source>
</evidence>
<dbReference type="AlphaFoldDB" id="A0A4Q7P4T7"/>
<keyword evidence="3" id="KW-1185">Reference proteome</keyword>
<evidence type="ECO:0008006" key="4">
    <source>
        <dbReference type="Google" id="ProtNLM"/>
    </source>
</evidence>
<comment type="caution">
    <text evidence="2">The sequence shown here is derived from an EMBL/GenBank/DDBJ whole genome shotgun (WGS) entry which is preliminary data.</text>
</comment>
<gene>
    <name evidence="2" type="ORF">EV209_2311</name>
</gene>
<keyword evidence="1" id="KW-0175">Coiled coil</keyword>
<dbReference type="OrthoDB" id="3649383at2"/>
<dbReference type="SUPFAM" id="SSF51445">
    <property type="entry name" value="(Trans)glycosidases"/>
    <property type="match status" value="1"/>
</dbReference>
<dbReference type="InterPro" id="IPR017853">
    <property type="entry name" value="GH"/>
</dbReference>
<sequence length="563" mass="65780">MGKFLFRGLEIHSNRMWQQGEVERSLKFMEEYEMNALIFHQNDLINQLVLPGKYFDNDVMWDRWPTKRQKVLYQREYINRITQLASEAGAEFYLEIKEIDTCEEIFEMIPGLRRENGVICPNHPFWEEYEKARLEELFSVCPGINGLIVSLGTRESKVSAAANRCTCPRCMRTPEITWYENMIRALYQSCQKYEKKLIVRDFAFSADQQNLVLEACARVSKDITAALKAYPHDFYPTFPINPQIGCSGLREEYIEFDVWGQFFGMSCFPVSIAEDIKQRMQYSLKKGACGVWFRTDWELMHDASVERTMNRVNLLAGAMLAADTEKGTDNIYREWTSQGLYSPLKTVSQKQEPEIPQNPEAWRYLKQFMEASWEAYRKTEYILGHQFLESDQPPYTIKKAFEIMTVIHGRDDWEKGASQRVEVTEENIEKIASEKEQAVRETKKLAEFIEEGHLGISSALHGEIIASIDLEVLFAELCKAVTLSMYGAVWAEKQRTPEAVEKLEQYINMLNEIAERIETTLCGTDYPYYIYARLQPERLRRYRDDVLAVKRRMEQDVSCDCNR</sequence>
<reference evidence="2 3" key="1">
    <citation type="submission" date="2019-02" db="EMBL/GenBank/DDBJ databases">
        <title>Genomic Encyclopedia of Type Strains, Phase IV (KMG-IV): sequencing the most valuable type-strain genomes for metagenomic binning, comparative biology and taxonomic classification.</title>
        <authorList>
            <person name="Goeker M."/>
        </authorList>
    </citation>
    <scope>NUCLEOTIDE SEQUENCE [LARGE SCALE GENOMIC DNA]</scope>
    <source>
        <strain evidence="2 3">DSM 29486</strain>
    </source>
</reference>